<dbReference type="HOGENOM" id="CLU_727068_0_0_11"/>
<dbReference type="SUPFAM" id="SSF55874">
    <property type="entry name" value="ATPase domain of HSP90 chaperone/DNA topoisomerase II/histidine kinase"/>
    <property type="match status" value="1"/>
</dbReference>
<evidence type="ECO:0000256" key="5">
    <source>
        <dbReference type="ARBA" id="ARBA00022741"/>
    </source>
</evidence>
<dbReference type="GO" id="GO:0000155">
    <property type="term" value="F:phosphorelay sensor kinase activity"/>
    <property type="evidence" value="ECO:0007669"/>
    <property type="project" value="InterPro"/>
</dbReference>
<dbReference type="KEGG" id="cgl:Cgl2763"/>
<gene>
    <name evidence="11" type="ordered locus">Cgl2763</name>
</gene>
<keyword evidence="7" id="KW-0067">ATP-binding</keyword>
<proteinExistence type="predicted"/>
<reference evidence="12" key="1">
    <citation type="journal article" date="2003" name="Appl. Microbiol. Biotechnol.">
        <title>The Corynebacterium glutamicum genome: features and impacts on biotechnological processes.</title>
        <authorList>
            <person name="Ikeda M."/>
            <person name="Nakagawa S."/>
        </authorList>
    </citation>
    <scope>NUCLEOTIDE SEQUENCE [LARGE SCALE GENOMIC DNA]</scope>
    <source>
        <strain evidence="12">ATCC 13032 / DSM 20300 / BCRC 11384 / JCM 1318 / LMG 3730 / NCIMB 10025</strain>
    </source>
</reference>
<evidence type="ECO:0000256" key="1">
    <source>
        <dbReference type="ARBA" id="ARBA00000085"/>
    </source>
</evidence>
<evidence type="ECO:0000313" key="11">
    <source>
        <dbReference type="EMBL" id="BAC00157.1"/>
    </source>
</evidence>
<dbReference type="Pfam" id="PF07730">
    <property type="entry name" value="HisKA_3"/>
    <property type="match status" value="1"/>
</dbReference>
<dbReference type="EMBL" id="BA000036">
    <property type="protein sequence ID" value="BAC00157.1"/>
    <property type="molecule type" value="Genomic_DNA"/>
</dbReference>
<feature type="transmembrane region" description="Helical" evidence="9">
    <location>
        <begin position="100"/>
        <end position="119"/>
    </location>
</feature>
<evidence type="ECO:0000256" key="9">
    <source>
        <dbReference type="SAM" id="Phobius"/>
    </source>
</evidence>
<dbReference type="KEGG" id="cgb:cg3060"/>
<accession>Q6M289</accession>
<keyword evidence="9" id="KW-1133">Transmembrane helix</keyword>
<keyword evidence="4" id="KW-0808">Transferase</keyword>
<dbReference type="GO" id="GO:0016020">
    <property type="term" value="C:membrane"/>
    <property type="evidence" value="ECO:0007669"/>
    <property type="project" value="InterPro"/>
</dbReference>
<keyword evidence="6 11" id="KW-0418">Kinase</keyword>
<evidence type="ECO:0000256" key="6">
    <source>
        <dbReference type="ARBA" id="ARBA00022777"/>
    </source>
</evidence>
<evidence type="ECO:0000259" key="10">
    <source>
        <dbReference type="Pfam" id="PF07730"/>
    </source>
</evidence>
<keyword evidence="8" id="KW-0902">Two-component regulatory system</keyword>
<protein>
    <recommendedName>
        <fullName evidence="2">histidine kinase</fullName>
        <ecNumber evidence="2">2.7.13.3</ecNumber>
    </recommendedName>
</protein>
<keyword evidence="5" id="KW-0547">Nucleotide-binding</keyword>
<feature type="domain" description="Signal transduction histidine kinase subgroup 3 dimerisation and phosphoacceptor" evidence="10">
    <location>
        <begin position="170"/>
        <end position="229"/>
    </location>
</feature>
<dbReference type="AlphaFoldDB" id="Q8NM19"/>
<evidence type="ECO:0000313" key="12">
    <source>
        <dbReference type="Proteomes" id="UP000000582"/>
    </source>
</evidence>
<dbReference type="GO" id="GO:0005524">
    <property type="term" value="F:ATP binding"/>
    <property type="evidence" value="ECO:0007669"/>
    <property type="project" value="UniProtKB-KW"/>
</dbReference>
<accession>Q8NM19</accession>
<evidence type="ECO:0000256" key="7">
    <source>
        <dbReference type="ARBA" id="ARBA00022840"/>
    </source>
</evidence>
<dbReference type="InterPro" id="IPR011712">
    <property type="entry name" value="Sig_transdc_His_kin_sub3_dim/P"/>
</dbReference>
<name>Q8NM19_CORGL</name>
<dbReference type="InterPro" id="IPR050482">
    <property type="entry name" value="Sensor_HK_TwoCompSys"/>
</dbReference>
<evidence type="ECO:0000256" key="3">
    <source>
        <dbReference type="ARBA" id="ARBA00022553"/>
    </source>
</evidence>
<evidence type="ECO:0000256" key="2">
    <source>
        <dbReference type="ARBA" id="ARBA00012438"/>
    </source>
</evidence>
<comment type="catalytic activity">
    <reaction evidence="1">
        <text>ATP + protein L-histidine = ADP + protein N-phospho-L-histidine.</text>
        <dbReference type="EC" id="2.7.13.3"/>
    </reaction>
</comment>
<feature type="transmembrane region" description="Helical" evidence="9">
    <location>
        <begin position="131"/>
        <end position="149"/>
    </location>
</feature>
<dbReference type="PATRIC" id="fig|196627.13.peg.2694"/>
<dbReference type="GO" id="GO:0046983">
    <property type="term" value="F:protein dimerization activity"/>
    <property type="evidence" value="ECO:0007669"/>
    <property type="project" value="InterPro"/>
</dbReference>
<dbReference type="EC" id="2.7.13.3" evidence="2"/>
<organism evidence="11 12">
    <name type="scientific">Corynebacterium glutamicum (strain ATCC 13032 / DSM 20300 / JCM 1318 / BCRC 11384 / CCUG 27702 / LMG 3730 / NBRC 12168 / NCIMB 10025 / NRRL B-2784 / 534)</name>
    <dbReference type="NCBI Taxonomy" id="196627"/>
    <lineage>
        <taxon>Bacteria</taxon>
        <taxon>Bacillati</taxon>
        <taxon>Actinomycetota</taxon>
        <taxon>Actinomycetes</taxon>
        <taxon>Mycobacteriales</taxon>
        <taxon>Corynebacteriaceae</taxon>
        <taxon>Corynebacterium</taxon>
    </lineage>
</organism>
<dbReference type="STRING" id="196627.cg3060"/>
<dbReference type="Gene3D" id="1.20.5.1930">
    <property type="match status" value="1"/>
</dbReference>
<dbReference type="PANTHER" id="PTHR24421:SF10">
    <property type="entry name" value="NITRATE_NITRITE SENSOR PROTEIN NARQ"/>
    <property type="match status" value="1"/>
</dbReference>
<dbReference type="Gene3D" id="3.30.565.10">
    <property type="entry name" value="Histidine kinase-like ATPase, C-terminal domain"/>
    <property type="match status" value="1"/>
</dbReference>
<dbReference type="BioCyc" id="CORYNE:G18NG-12380-MONOMER"/>
<feature type="transmembrane region" description="Helical" evidence="9">
    <location>
        <begin position="60"/>
        <end position="88"/>
    </location>
</feature>
<keyword evidence="12" id="KW-1185">Reference proteome</keyword>
<dbReference type="RefSeq" id="WP_011015359.1">
    <property type="nucleotide sequence ID" value="NC_003450.3"/>
</dbReference>
<dbReference type="GeneID" id="1020708"/>
<dbReference type="PANTHER" id="PTHR24421">
    <property type="entry name" value="NITRATE/NITRITE SENSOR PROTEIN NARX-RELATED"/>
    <property type="match status" value="1"/>
</dbReference>
<feature type="transmembrane region" description="Helical" evidence="9">
    <location>
        <begin position="21"/>
        <end position="54"/>
    </location>
</feature>
<sequence>MKKEKLFSLLRYIDNGSLECITSLFLITLSLTMPAIGLGNFGIQVIALSMIPLINVRFPVAALPLALVATVWLNAWADHLLLTGFIVYLAVEYATSRGRFALALILGVEWILIAYGVALERPLEAKDSPSLITEILLILVAAGTGAGRWKILSERKQRAITQQEIIKKIRTDIAHYLHDSMARSLAIMIVQSKLTELEPDPKKIQEKLNSIAKIGQEAVADLHQLVRHLVVEESAEKATAFGAWAAVSIHDTVNSAIQLLVDAGHVVSFDSRKKNYKLDHIAETAFALAFNEAVCNAIKHSPPKANVTIRITEKAQSLQILVMNPIGDWHANGESAIPGVGIGVESLTRRIRNIKGQVCVTSLQGYWKVVISLPLKCEDS</sequence>
<dbReference type="Proteomes" id="UP000000582">
    <property type="component" value="Chromosome"/>
</dbReference>
<evidence type="ECO:0000256" key="4">
    <source>
        <dbReference type="ARBA" id="ARBA00022679"/>
    </source>
</evidence>
<keyword evidence="3" id="KW-0597">Phosphoprotein</keyword>
<keyword evidence="9" id="KW-0472">Membrane</keyword>
<dbReference type="InterPro" id="IPR036890">
    <property type="entry name" value="HATPase_C_sf"/>
</dbReference>
<evidence type="ECO:0000256" key="8">
    <source>
        <dbReference type="ARBA" id="ARBA00023012"/>
    </source>
</evidence>
<keyword evidence="9" id="KW-0812">Transmembrane</keyword>
<dbReference type="eggNOG" id="COG4585">
    <property type="taxonomic scope" value="Bacteria"/>
</dbReference>
<dbReference type="OrthoDB" id="227596at2"/>